<evidence type="ECO:0000256" key="2">
    <source>
        <dbReference type="ARBA" id="ARBA00022714"/>
    </source>
</evidence>
<keyword evidence="5" id="KW-0411">Iron-sulfur</keyword>
<dbReference type="PRINTS" id="PR00355">
    <property type="entry name" value="ADRENODOXIN"/>
</dbReference>
<feature type="region of interest" description="Disordered" evidence="7">
    <location>
        <begin position="105"/>
        <end position="124"/>
    </location>
</feature>
<proteinExistence type="inferred from homology"/>
<keyword evidence="4" id="KW-0408">Iron</keyword>
<dbReference type="GO" id="GO:0046872">
    <property type="term" value="F:metal ion binding"/>
    <property type="evidence" value="ECO:0007669"/>
    <property type="project" value="UniProtKB-KW"/>
</dbReference>
<dbReference type="AlphaFoldDB" id="A0A139A629"/>
<dbReference type="PROSITE" id="PS00814">
    <property type="entry name" value="ADX"/>
    <property type="match status" value="1"/>
</dbReference>
<dbReference type="GO" id="GO:0005739">
    <property type="term" value="C:mitochondrion"/>
    <property type="evidence" value="ECO:0007669"/>
    <property type="project" value="TreeGrafter"/>
</dbReference>
<dbReference type="PROSITE" id="PS51257">
    <property type="entry name" value="PROKAR_LIPOPROTEIN"/>
    <property type="match status" value="1"/>
</dbReference>
<evidence type="ECO:0000259" key="8">
    <source>
        <dbReference type="PROSITE" id="PS51085"/>
    </source>
</evidence>
<dbReference type="InterPro" id="IPR001055">
    <property type="entry name" value="Adrenodoxin-like"/>
</dbReference>
<dbReference type="SUPFAM" id="SSF54292">
    <property type="entry name" value="2Fe-2S ferredoxin-like"/>
    <property type="match status" value="1"/>
</dbReference>
<dbReference type="STRING" id="1344416.A0A139A629"/>
<evidence type="ECO:0000256" key="5">
    <source>
        <dbReference type="ARBA" id="ARBA00023014"/>
    </source>
</evidence>
<dbReference type="GO" id="GO:0140647">
    <property type="term" value="P:P450-containing electron transport chain"/>
    <property type="evidence" value="ECO:0007669"/>
    <property type="project" value="InterPro"/>
</dbReference>
<accession>A0A139A629</accession>
<evidence type="ECO:0000313" key="9">
    <source>
        <dbReference type="EMBL" id="KXS11905.1"/>
    </source>
</evidence>
<keyword evidence="10" id="KW-1185">Reference proteome</keyword>
<dbReference type="PANTHER" id="PTHR23426">
    <property type="entry name" value="FERREDOXIN/ADRENODOXIN"/>
    <property type="match status" value="1"/>
</dbReference>
<evidence type="ECO:0000313" key="10">
    <source>
        <dbReference type="Proteomes" id="UP000070544"/>
    </source>
</evidence>
<comment type="cofactor">
    <cofactor evidence="6">
        <name>[2Fe-2S] cluster</name>
        <dbReference type="ChEBI" id="CHEBI:190135"/>
    </cofactor>
</comment>
<dbReference type="InterPro" id="IPR018298">
    <property type="entry name" value="Adrenodoxin_Fe-S_BS"/>
</dbReference>
<dbReference type="InterPro" id="IPR012675">
    <property type="entry name" value="Beta-grasp_dom_sf"/>
</dbReference>
<evidence type="ECO:0000256" key="4">
    <source>
        <dbReference type="ARBA" id="ARBA00023004"/>
    </source>
</evidence>
<evidence type="ECO:0000256" key="3">
    <source>
        <dbReference type="ARBA" id="ARBA00022723"/>
    </source>
</evidence>
<organism evidence="9 10">
    <name type="scientific">Gonapodya prolifera (strain JEL478)</name>
    <name type="common">Monoblepharis prolifera</name>
    <dbReference type="NCBI Taxonomy" id="1344416"/>
    <lineage>
        <taxon>Eukaryota</taxon>
        <taxon>Fungi</taxon>
        <taxon>Fungi incertae sedis</taxon>
        <taxon>Chytridiomycota</taxon>
        <taxon>Chytridiomycota incertae sedis</taxon>
        <taxon>Monoblepharidomycetes</taxon>
        <taxon>Monoblepharidales</taxon>
        <taxon>Gonapodyaceae</taxon>
        <taxon>Gonapodya</taxon>
    </lineage>
</organism>
<evidence type="ECO:0000256" key="1">
    <source>
        <dbReference type="ARBA" id="ARBA00010914"/>
    </source>
</evidence>
<name>A0A139A629_GONPJ</name>
<feature type="domain" description="2Fe-2S ferredoxin-type" evidence="8">
    <location>
        <begin position="175"/>
        <end position="277"/>
    </location>
</feature>
<dbReference type="InterPro" id="IPR001041">
    <property type="entry name" value="2Fe-2S_ferredoxin-type"/>
</dbReference>
<dbReference type="Gene3D" id="3.10.20.30">
    <property type="match status" value="1"/>
</dbReference>
<dbReference type="PROSITE" id="PS51085">
    <property type="entry name" value="2FE2S_FER_2"/>
    <property type="match status" value="1"/>
</dbReference>
<sequence>MKCNLRCDDPPFTGVTWSGCGSKLVQSVHLSSFICDTCPHCPPPPPPMRLGKPLMPIPPTILTLAPLLPPTISASCRPSLASPTPSNHHRAISLSSRALWTASESSRWHGGHPGAREPCGSERGEWRGRNQARWQGFVAGRACGPARMGARGTRGFGTSAVVRHGGEKGEPGKGIKVTFHTPEGDAIECWGKPDQTVLDVAHANDVDLEGACEGSCACSTCHVILTPEYFDALEEPSDEENDMLDLAFGLTETSRLGCQIKLTQSLSGIECTLPSATRNMAVDGYKPKVSVVLCCVGCDEECVTERVLCATTAALVGILALRMWRTGNGKWHIDRQGISEVWSVGSLKESEKMAI</sequence>
<reference evidence="9 10" key="1">
    <citation type="journal article" date="2015" name="Genome Biol. Evol.">
        <title>Phylogenomic analyses indicate that early fungi evolved digesting cell walls of algal ancestors of land plants.</title>
        <authorList>
            <person name="Chang Y."/>
            <person name="Wang S."/>
            <person name="Sekimoto S."/>
            <person name="Aerts A.L."/>
            <person name="Choi C."/>
            <person name="Clum A."/>
            <person name="LaButti K.M."/>
            <person name="Lindquist E.A."/>
            <person name="Yee Ngan C."/>
            <person name="Ohm R.A."/>
            <person name="Salamov A.A."/>
            <person name="Grigoriev I.V."/>
            <person name="Spatafora J.W."/>
            <person name="Berbee M.L."/>
        </authorList>
    </citation>
    <scope>NUCLEOTIDE SEQUENCE [LARGE SCALE GENOMIC DNA]</scope>
    <source>
        <strain evidence="9 10">JEL478</strain>
    </source>
</reference>
<dbReference type="InterPro" id="IPR036010">
    <property type="entry name" value="2Fe-2S_ferredoxin-like_sf"/>
</dbReference>
<keyword evidence="3" id="KW-0479">Metal-binding</keyword>
<dbReference type="Proteomes" id="UP000070544">
    <property type="component" value="Unassembled WGS sequence"/>
</dbReference>
<dbReference type="EMBL" id="KQ965794">
    <property type="protein sequence ID" value="KXS11905.1"/>
    <property type="molecule type" value="Genomic_DNA"/>
</dbReference>
<dbReference type="OrthoDB" id="268593at2759"/>
<keyword evidence="2" id="KW-0001">2Fe-2S</keyword>
<evidence type="ECO:0000256" key="6">
    <source>
        <dbReference type="ARBA" id="ARBA00034078"/>
    </source>
</evidence>
<gene>
    <name evidence="9" type="ORF">M427DRAFT_416236</name>
</gene>
<comment type="similarity">
    <text evidence="1">Belongs to the adrenodoxin/putidaredoxin family.</text>
</comment>
<dbReference type="GO" id="GO:0051537">
    <property type="term" value="F:2 iron, 2 sulfur cluster binding"/>
    <property type="evidence" value="ECO:0007669"/>
    <property type="project" value="UniProtKB-KW"/>
</dbReference>
<evidence type="ECO:0000256" key="7">
    <source>
        <dbReference type="SAM" id="MobiDB-lite"/>
    </source>
</evidence>
<dbReference type="GO" id="GO:0009055">
    <property type="term" value="F:electron transfer activity"/>
    <property type="evidence" value="ECO:0007669"/>
    <property type="project" value="TreeGrafter"/>
</dbReference>
<protein>
    <recommendedName>
        <fullName evidence="8">2Fe-2S ferredoxin-type domain-containing protein</fullName>
    </recommendedName>
</protein>
<dbReference type="CDD" id="cd00207">
    <property type="entry name" value="fer2"/>
    <property type="match status" value="1"/>
</dbReference>
<dbReference type="PANTHER" id="PTHR23426:SF65">
    <property type="entry name" value="FERREDOXIN-2, MITOCHONDRIAL"/>
    <property type="match status" value="1"/>
</dbReference>